<sequence length="236" mass="25383">MYVYRGRAADVTVDRSVSERLLEHAAGGDSAVRVWTPHRQFAFGRRDRRLEGYDRARERARDRGFPPLEREVGGRAVAYDGETTLAFARAAPVADLRRGTDERYERVTAAVENALREVGLDSVQRGEPANSFCPGAHSLSVTRGAGLEKVVGIAQRVRHDAALTAGIVVVDRRDELATALEAVYDALEVPFDPASVGSVATGDGPTDPDAVAAALENALVGDRSATIRSVDTLVET</sequence>
<dbReference type="RefSeq" id="WP_086888267.1">
    <property type="nucleotide sequence ID" value="NZ_CP019893.1"/>
</dbReference>
<name>A0A2Z2HS00_9EURY</name>
<evidence type="ECO:0000259" key="1">
    <source>
        <dbReference type="PROSITE" id="PS51733"/>
    </source>
</evidence>
<dbReference type="SUPFAM" id="SSF55681">
    <property type="entry name" value="Class II aaRS and biotin synthetases"/>
    <property type="match status" value="1"/>
</dbReference>
<feature type="domain" description="BPL/LPL catalytic" evidence="1">
    <location>
        <begin position="26"/>
        <end position="227"/>
    </location>
</feature>
<evidence type="ECO:0000313" key="2">
    <source>
        <dbReference type="EMBL" id="ARS89889.1"/>
    </source>
</evidence>
<dbReference type="Gene3D" id="3.30.930.10">
    <property type="entry name" value="Bira Bifunctional Protein, Domain 2"/>
    <property type="match status" value="1"/>
</dbReference>
<keyword evidence="3" id="KW-1185">Reference proteome</keyword>
<dbReference type="AlphaFoldDB" id="A0A2Z2HS00"/>
<organism evidence="2 3">
    <name type="scientific">Natrarchaeobaculum aegyptiacum</name>
    <dbReference type="NCBI Taxonomy" id="745377"/>
    <lineage>
        <taxon>Archaea</taxon>
        <taxon>Methanobacteriati</taxon>
        <taxon>Methanobacteriota</taxon>
        <taxon>Stenosarchaea group</taxon>
        <taxon>Halobacteria</taxon>
        <taxon>Halobacteriales</taxon>
        <taxon>Natrialbaceae</taxon>
        <taxon>Natrarchaeobaculum</taxon>
    </lineage>
</organism>
<evidence type="ECO:0000313" key="3">
    <source>
        <dbReference type="Proteomes" id="UP000250088"/>
    </source>
</evidence>
<dbReference type="EMBL" id="CP019893">
    <property type="protein sequence ID" value="ARS89889.1"/>
    <property type="molecule type" value="Genomic_DNA"/>
</dbReference>
<protein>
    <submittedName>
        <fullName evidence="2">Lipoate--protein ligase</fullName>
    </submittedName>
</protein>
<dbReference type="InterPro" id="IPR045864">
    <property type="entry name" value="aa-tRNA-synth_II/BPL/LPL"/>
</dbReference>
<dbReference type="GeneID" id="32894249"/>
<dbReference type="PROSITE" id="PS51733">
    <property type="entry name" value="BPL_LPL_CATALYTIC"/>
    <property type="match status" value="1"/>
</dbReference>
<dbReference type="Proteomes" id="UP000250088">
    <property type="component" value="Chromosome"/>
</dbReference>
<proteinExistence type="predicted"/>
<gene>
    <name evidence="2" type="ORF">B1756_09175</name>
</gene>
<dbReference type="KEGG" id="naj:B1756_09175"/>
<dbReference type="OrthoDB" id="192160at2157"/>
<dbReference type="Pfam" id="PF21948">
    <property type="entry name" value="LplA-B_cat"/>
    <property type="match status" value="1"/>
</dbReference>
<reference evidence="3" key="1">
    <citation type="submission" date="2017-02" db="EMBL/GenBank/DDBJ databases">
        <title>Natronthermophilus aegyptiacus gen. nov.,sp. nov., an aerobic, extremely halophilic alkalithermophilic archaeon isolated from the athalassohaline Wadi An Natrun, Egypt.</title>
        <authorList>
            <person name="Zhao B."/>
        </authorList>
    </citation>
    <scope>NUCLEOTIDE SEQUENCE [LARGE SCALE GENOMIC DNA]</scope>
    <source>
        <strain evidence="3">JW/NM-HA 15</strain>
    </source>
</reference>
<dbReference type="InterPro" id="IPR004143">
    <property type="entry name" value="BPL_LPL_catalytic"/>
</dbReference>
<dbReference type="GO" id="GO:0016874">
    <property type="term" value="F:ligase activity"/>
    <property type="evidence" value="ECO:0007669"/>
    <property type="project" value="UniProtKB-KW"/>
</dbReference>
<keyword evidence="2" id="KW-0436">Ligase</keyword>
<accession>A0A2Z2HS00</accession>